<feature type="transmembrane region" description="Helical" evidence="6">
    <location>
        <begin position="226"/>
        <end position="247"/>
    </location>
</feature>
<keyword evidence="3 6" id="KW-0812">Transmembrane</keyword>
<evidence type="ECO:0000256" key="1">
    <source>
        <dbReference type="ARBA" id="ARBA00004141"/>
    </source>
</evidence>
<keyword evidence="4 6" id="KW-1133">Transmembrane helix</keyword>
<dbReference type="InterPro" id="IPR000175">
    <property type="entry name" value="Na/ntran_symport"/>
</dbReference>
<keyword evidence="2" id="KW-0813">Transport</keyword>
<feature type="transmembrane region" description="Helical" evidence="6">
    <location>
        <begin position="432"/>
        <end position="451"/>
    </location>
</feature>
<dbReference type="AlphaFoldDB" id="A0A520LT48"/>
<dbReference type="GO" id="GO:0016020">
    <property type="term" value="C:membrane"/>
    <property type="evidence" value="ECO:0007669"/>
    <property type="project" value="UniProtKB-SubCell"/>
</dbReference>
<feature type="transmembrane region" description="Helical" evidence="6">
    <location>
        <begin position="21"/>
        <end position="39"/>
    </location>
</feature>
<dbReference type="Proteomes" id="UP000319023">
    <property type="component" value="Unassembled WGS sequence"/>
</dbReference>
<evidence type="ECO:0000256" key="2">
    <source>
        <dbReference type="ARBA" id="ARBA00022448"/>
    </source>
</evidence>
<comment type="caution">
    <text evidence="7">The sequence shown here is derived from an EMBL/GenBank/DDBJ whole genome shotgun (WGS) entry which is preliminary data.</text>
</comment>
<evidence type="ECO:0000256" key="4">
    <source>
        <dbReference type="ARBA" id="ARBA00022989"/>
    </source>
</evidence>
<dbReference type="PANTHER" id="PTHR42948:SF1">
    <property type="entry name" value="TRANSPORTER"/>
    <property type="match status" value="1"/>
</dbReference>
<name>A0A520LT48_9GAMM</name>
<feature type="transmembrane region" description="Helical" evidence="6">
    <location>
        <begin position="343"/>
        <end position="368"/>
    </location>
</feature>
<evidence type="ECO:0000256" key="6">
    <source>
        <dbReference type="SAM" id="Phobius"/>
    </source>
</evidence>
<evidence type="ECO:0000313" key="7">
    <source>
        <dbReference type="EMBL" id="RZO12157.1"/>
    </source>
</evidence>
<protein>
    <submittedName>
        <fullName evidence="7">Sodium-dependent transporter</fullName>
    </submittedName>
</protein>
<comment type="subcellular location">
    <subcellularLocation>
        <location evidence="1">Membrane</location>
        <topology evidence="1">Multi-pass membrane protein</topology>
    </subcellularLocation>
</comment>
<dbReference type="CDD" id="cd10336">
    <property type="entry name" value="SLC6sbd_Tyt1-Like"/>
    <property type="match status" value="1"/>
</dbReference>
<accession>A0A520LT48</accession>
<feature type="transmembrane region" description="Helical" evidence="6">
    <location>
        <begin position="388"/>
        <end position="411"/>
    </location>
</feature>
<evidence type="ECO:0000256" key="5">
    <source>
        <dbReference type="ARBA" id="ARBA00023136"/>
    </source>
</evidence>
<gene>
    <name evidence="7" type="ORF">EVB01_01100</name>
</gene>
<dbReference type="EMBL" id="SHBN01000013">
    <property type="protein sequence ID" value="RZO12157.1"/>
    <property type="molecule type" value="Genomic_DNA"/>
</dbReference>
<dbReference type="InterPro" id="IPR037272">
    <property type="entry name" value="SNS_sf"/>
</dbReference>
<reference evidence="7 8" key="1">
    <citation type="submission" date="2019-02" db="EMBL/GenBank/DDBJ databases">
        <title>Prokaryotic population dynamics and viral predation in marine succession experiment using metagenomics: the confinement effect.</title>
        <authorList>
            <person name="Haro-Moreno J.M."/>
            <person name="Rodriguez-Valera F."/>
            <person name="Lopez-Perez M."/>
        </authorList>
    </citation>
    <scope>NUCLEOTIDE SEQUENCE [LARGE SCALE GENOMIC DNA]</scope>
    <source>
        <strain evidence="7">MED-G168</strain>
    </source>
</reference>
<dbReference type="SUPFAM" id="SSF161070">
    <property type="entry name" value="SNF-like"/>
    <property type="match status" value="1"/>
</dbReference>
<dbReference type="PANTHER" id="PTHR42948">
    <property type="entry name" value="TRANSPORTER"/>
    <property type="match status" value="1"/>
</dbReference>
<evidence type="ECO:0000313" key="8">
    <source>
        <dbReference type="Proteomes" id="UP000319023"/>
    </source>
</evidence>
<dbReference type="NCBIfam" id="NF037979">
    <property type="entry name" value="Na_transp"/>
    <property type="match status" value="1"/>
</dbReference>
<dbReference type="PROSITE" id="PS50267">
    <property type="entry name" value="NA_NEUROTRAN_SYMP_3"/>
    <property type="match status" value="1"/>
</dbReference>
<evidence type="ECO:0000256" key="3">
    <source>
        <dbReference type="ARBA" id="ARBA00022692"/>
    </source>
</evidence>
<proteinExistence type="predicted"/>
<feature type="transmembrane region" description="Helical" evidence="6">
    <location>
        <begin position="51"/>
        <end position="72"/>
    </location>
</feature>
<feature type="transmembrane region" description="Helical" evidence="6">
    <location>
        <begin position="259"/>
        <end position="285"/>
    </location>
</feature>
<sequence length="452" mass="48698">MNGNTSSKINETVSWVGKWTFVLAAAGSAVGLGNIWGFPYKAGTEGGGAFVLIYLLCILAVGLPIMMAEIMIGRRARKSPVNAMKTAAIDSGQTGKWQAVGWGGLISGILILSFYSVIAGICLNYIIIAAFPTPDISSLEQFNIVTASPSRLLFWHSIFIALNIIIISAGVIGGIERMVRLLMPMLFILMMVMVINAMINGDFARGLNFLFAPDFSEVDATTFLRAMGQAFFSLSLGMGSIMCYGSYMPQEENIFKTSLTVAGLDTLIAILAGLAIFPIIFAYGLEPGAGPGLVFVSLLSAFVDMPLGNIIGPAFFALLSIAALSSAISLLEPSVAYFEEENIVSRFSAALTLGLFAWVIGIGSVLSFNDWSDISFIGDLNFLDSIDYLANQFLMPIGGMMVAIFAGWFLKPDLALDEFSGIDLTIFKIWRFFIKFISPVLVAAVFIYQLVS</sequence>
<dbReference type="Pfam" id="PF00209">
    <property type="entry name" value="SNF"/>
    <property type="match status" value="2"/>
</dbReference>
<feature type="transmembrane region" description="Helical" evidence="6">
    <location>
        <begin position="181"/>
        <end position="199"/>
    </location>
</feature>
<feature type="transmembrane region" description="Helical" evidence="6">
    <location>
        <begin position="105"/>
        <end position="132"/>
    </location>
</feature>
<dbReference type="PRINTS" id="PR00176">
    <property type="entry name" value="NANEUSMPORT"/>
</dbReference>
<organism evidence="7 8">
    <name type="scientific">SAR86 cluster bacterium</name>
    <dbReference type="NCBI Taxonomy" id="2030880"/>
    <lineage>
        <taxon>Bacteria</taxon>
        <taxon>Pseudomonadati</taxon>
        <taxon>Pseudomonadota</taxon>
        <taxon>Gammaproteobacteria</taxon>
        <taxon>SAR86 cluster</taxon>
    </lineage>
</organism>
<feature type="transmembrane region" description="Helical" evidence="6">
    <location>
        <begin position="305"/>
        <end position="331"/>
    </location>
</feature>
<keyword evidence="5 6" id="KW-0472">Membrane</keyword>
<feature type="transmembrane region" description="Helical" evidence="6">
    <location>
        <begin position="152"/>
        <end position="174"/>
    </location>
</feature>
<dbReference type="InterPro" id="IPR047218">
    <property type="entry name" value="YocR/YhdH-like"/>
</dbReference>